<comment type="caution">
    <text evidence="5">The sequence shown here is derived from an EMBL/GenBank/DDBJ whole genome shotgun (WGS) entry which is preliminary data.</text>
</comment>
<reference evidence="5 6" key="1">
    <citation type="submission" date="2019-05" db="EMBL/GenBank/DDBJ databases">
        <authorList>
            <person name="Narsing Rao M.P."/>
            <person name="Li W.J."/>
        </authorList>
    </citation>
    <scope>NUCLEOTIDE SEQUENCE [LARGE SCALE GENOMIC DNA]</scope>
    <source>
        <strain evidence="5 6">SYSU_K30003</strain>
    </source>
</reference>
<dbReference type="GO" id="GO:0003700">
    <property type="term" value="F:DNA-binding transcription factor activity"/>
    <property type="evidence" value="ECO:0007669"/>
    <property type="project" value="InterPro"/>
</dbReference>
<dbReference type="Pfam" id="PF01047">
    <property type="entry name" value="MarR"/>
    <property type="match status" value="1"/>
</dbReference>
<evidence type="ECO:0000256" key="3">
    <source>
        <dbReference type="ARBA" id="ARBA00023163"/>
    </source>
</evidence>
<feature type="domain" description="HTH marR-type" evidence="4">
    <location>
        <begin position="11"/>
        <end position="143"/>
    </location>
</feature>
<dbReference type="PRINTS" id="PR00598">
    <property type="entry name" value="HTHMARR"/>
</dbReference>
<accession>A0A5R9FZL1</accession>
<protein>
    <submittedName>
        <fullName evidence="5">MarR family transcriptional regulator</fullName>
    </submittedName>
</protein>
<dbReference type="Gene3D" id="1.10.10.10">
    <property type="entry name" value="Winged helix-like DNA-binding domain superfamily/Winged helix DNA-binding domain"/>
    <property type="match status" value="1"/>
</dbReference>
<dbReference type="PROSITE" id="PS50995">
    <property type="entry name" value="HTH_MARR_2"/>
    <property type="match status" value="1"/>
</dbReference>
<dbReference type="RefSeq" id="WP_138197220.1">
    <property type="nucleotide sequence ID" value="NZ_VCIW01000021.1"/>
</dbReference>
<dbReference type="Proteomes" id="UP000309676">
    <property type="component" value="Unassembled WGS sequence"/>
</dbReference>
<organism evidence="5 6">
    <name type="scientific">Paenibacillus antri</name>
    <dbReference type="NCBI Taxonomy" id="2582848"/>
    <lineage>
        <taxon>Bacteria</taxon>
        <taxon>Bacillati</taxon>
        <taxon>Bacillota</taxon>
        <taxon>Bacilli</taxon>
        <taxon>Bacillales</taxon>
        <taxon>Paenibacillaceae</taxon>
        <taxon>Paenibacillus</taxon>
    </lineage>
</organism>
<dbReference type="PANTHER" id="PTHR42756">
    <property type="entry name" value="TRANSCRIPTIONAL REGULATOR, MARR"/>
    <property type="match status" value="1"/>
</dbReference>
<dbReference type="PANTHER" id="PTHR42756:SF1">
    <property type="entry name" value="TRANSCRIPTIONAL REPRESSOR OF EMRAB OPERON"/>
    <property type="match status" value="1"/>
</dbReference>
<name>A0A5R9FZL1_9BACL</name>
<keyword evidence="1" id="KW-0805">Transcription regulation</keyword>
<dbReference type="OrthoDB" id="9799747at2"/>
<dbReference type="InterPro" id="IPR036388">
    <property type="entry name" value="WH-like_DNA-bd_sf"/>
</dbReference>
<dbReference type="InterPro" id="IPR000835">
    <property type="entry name" value="HTH_MarR-typ"/>
</dbReference>
<gene>
    <name evidence="5" type="ORF">FE782_25665</name>
</gene>
<keyword evidence="6" id="KW-1185">Reference proteome</keyword>
<evidence type="ECO:0000313" key="5">
    <source>
        <dbReference type="EMBL" id="TLS49502.1"/>
    </source>
</evidence>
<dbReference type="AlphaFoldDB" id="A0A5R9FZL1"/>
<dbReference type="InterPro" id="IPR036390">
    <property type="entry name" value="WH_DNA-bd_sf"/>
</dbReference>
<sequence>MDEMDQQFERSLRLFRVLNRAFRSVSEHSTRDIKTYGLNPTEFAVLELLYHKGPIPLQQIGSRLLILSGGVTYTVDKLEKAGYVRRRNCAEDRRVTYAEVTEEGNRLMESIFPKHASALHRAVSGLSEDEKLQAIELLKKLGIEADRLL</sequence>
<proteinExistence type="predicted"/>
<evidence type="ECO:0000313" key="6">
    <source>
        <dbReference type="Proteomes" id="UP000309676"/>
    </source>
</evidence>
<dbReference type="GO" id="GO:0003677">
    <property type="term" value="F:DNA binding"/>
    <property type="evidence" value="ECO:0007669"/>
    <property type="project" value="UniProtKB-KW"/>
</dbReference>
<keyword evidence="2" id="KW-0238">DNA-binding</keyword>
<dbReference type="EMBL" id="VCIW01000021">
    <property type="protein sequence ID" value="TLS49502.1"/>
    <property type="molecule type" value="Genomic_DNA"/>
</dbReference>
<evidence type="ECO:0000256" key="2">
    <source>
        <dbReference type="ARBA" id="ARBA00023125"/>
    </source>
</evidence>
<dbReference type="SUPFAM" id="SSF46785">
    <property type="entry name" value="Winged helix' DNA-binding domain"/>
    <property type="match status" value="1"/>
</dbReference>
<evidence type="ECO:0000256" key="1">
    <source>
        <dbReference type="ARBA" id="ARBA00023015"/>
    </source>
</evidence>
<keyword evidence="3" id="KW-0804">Transcription</keyword>
<dbReference type="SMART" id="SM00347">
    <property type="entry name" value="HTH_MARR"/>
    <property type="match status" value="1"/>
</dbReference>
<evidence type="ECO:0000259" key="4">
    <source>
        <dbReference type="PROSITE" id="PS50995"/>
    </source>
</evidence>